<evidence type="ECO:0000313" key="2">
    <source>
        <dbReference type="EMBL" id="MPY29838.1"/>
    </source>
</evidence>
<keyword evidence="3" id="KW-1185">Reference proteome</keyword>
<gene>
    <name evidence="2" type="ORF">FNH09_00330</name>
</gene>
<comment type="caution">
    <text evidence="2">The sequence shown here is derived from an EMBL/GenBank/DDBJ whole genome shotgun (WGS) entry which is preliminary data.</text>
</comment>
<keyword evidence="1" id="KW-0732">Signal</keyword>
<dbReference type="Proteomes" id="UP000325849">
    <property type="component" value="Unassembled WGS sequence"/>
</dbReference>
<dbReference type="EMBL" id="VJZD01000001">
    <property type="protein sequence ID" value="MPY29838.1"/>
    <property type="molecule type" value="Genomic_DNA"/>
</dbReference>
<evidence type="ECO:0000313" key="3">
    <source>
        <dbReference type="Proteomes" id="UP000325849"/>
    </source>
</evidence>
<dbReference type="RefSeq" id="WP_152883807.1">
    <property type="nucleotide sequence ID" value="NZ_VJZD01000001.1"/>
</dbReference>
<dbReference type="AlphaFoldDB" id="A0A5N8V733"/>
<dbReference type="InterPro" id="IPR053161">
    <property type="entry name" value="Ulvan_degrading_GH"/>
</dbReference>
<sequence>MSSSSARPLGRRRCQLAGALLTSLALGAGLGSAPQAVASAPATAHGASSSGSFAEPGASDRPFYRFWTTGGMLTDASAQQQIRQMAAAGAGGVEFNPIGGGAKYSAATQGWGTDAWSAAMKSVYDAGRAAGLQVDHIYTPGWSAGTTTVSPDGEGSDKQLTFANVVLEAGETYSGDLPTSGLPKGVTKRELQAVVAYRCADACSEKTPILEQRSAVDITSKVADGRITWTAPDDGTWTLVTGWMTGTGHSVGLAGTAKTTYLVDHFSTKGFDAIRDYWQDEVLTPELERSIEKSGGSIFFDSLELNSNGNQVRAWTGDFLKEFQKRRGYSLVPYIAAIGVTDPAYEFDGDVGRRVREDYRTTLSELFRDNHLKPLLKWAHQRHLTVRGQPYSSWGPTAIDTQEMATLLDVTEGEDRSFNSGSDVDPLLNRSADSWRSLASAVAQSGRDRVSTECCAEGQAQRVARSTLVSRVNQQVVNGVNMFVWHGWGDSTEGAASSWPGFSLFGGGVGDAYGPHSPTWSDDATLNDYTARLQTVMRRGELRDDVAIYRQGGGHSKDGATGDAYFTDQSLARAGYTYGFMDQDLVTDKNAEVSHGRLLAKSLSYKAFVLNNTENVNYETALDLDSARRILSWAKAGLPIVVVGDPVLRTRGLNQGADAALRRVLAELRRQSTVQQVAEESDVLPALRTAEVEPAASYTGASDFLNLRRESGDTDYYYFWNSGKDRETTTVTLTGSGRPYRYDPWTGEVTPIAAYTRTADGVRVEVSAASGDGVLLALTKGNEDTRKLPKADVSVLSTTADAAVVADDGEVRVRASAPGTYATRLSDGRTVVSRVTSVTAARPLTDWSLDVRAYVKGDTASRTRTEDLGTFTVTAGPDGSLPDWQHIAGLESRSGTSTYRSALDLDSSFAEDAGAYLDLGRVEGTYTVEINGRALPEADLLDASSIDVSGFVRPGRNVVEVHVATLLGNAAYDAKQPYGLVGPVVVRPYAERTVSGKGH</sequence>
<dbReference type="PANTHER" id="PTHR36848:SF2">
    <property type="entry name" value="SECRETED PROTEIN"/>
    <property type="match status" value="1"/>
</dbReference>
<feature type="signal peptide" evidence="1">
    <location>
        <begin position="1"/>
        <end position="38"/>
    </location>
</feature>
<dbReference type="Pfam" id="PF17132">
    <property type="entry name" value="Glyco_hydro_106"/>
    <property type="match status" value="1"/>
</dbReference>
<organism evidence="2 3">
    <name type="scientific">Streptomyces adustus</name>
    <dbReference type="NCBI Taxonomy" id="1609272"/>
    <lineage>
        <taxon>Bacteria</taxon>
        <taxon>Bacillati</taxon>
        <taxon>Actinomycetota</taxon>
        <taxon>Actinomycetes</taxon>
        <taxon>Kitasatosporales</taxon>
        <taxon>Streptomycetaceae</taxon>
        <taxon>Streptomyces</taxon>
    </lineage>
</organism>
<dbReference type="SUPFAM" id="SSF49785">
    <property type="entry name" value="Galactose-binding domain-like"/>
    <property type="match status" value="1"/>
</dbReference>
<evidence type="ECO:0000256" key="1">
    <source>
        <dbReference type="SAM" id="SignalP"/>
    </source>
</evidence>
<dbReference type="OrthoDB" id="9761519at2"/>
<name>A0A5N8V733_9ACTN</name>
<dbReference type="PROSITE" id="PS51318">
    <property type="entry name" value="TAT"/>
    <property type="match status" value="1"/>
</dbReference>
<accession>A0A5N8V733</accession>
<reference evidence="2 3" key="1">
    <citation type="submission" date="2019-07" db="EMBL/GenBank/DDBJ databases">
        <title>New species of Amycolatopsis and Streptomyces.</title>
        <authorList>
            <person name="Duangmal K."/>
            <person name="Teo W.F.A."/>
            <person name="Lipun K."/>
        </authorList>
    </citation>
    <scope>NUCLEOTIDE SEQUENCE [LARGE SCALE GENOMIC DNA]</scope>
    <source>
        <strain evidence="2 3">NBRC 109810</strain>
    </source>
</reference>
<evidence type="ECO:0008006" key="4">
    <source>
        <dbReference type="Google" id="ProtNLM"/>
    </source>
</evidence>
<proteinExistence type="predicted"/>
<protein>
    <recommendedName>
        <fullName evidence="4">Alpha-L-rhamnosidase</fullName>
    </recommendedName>
</protein>
<feature type="chain" id="PRO_5024938810" description="Alpha-L-rhamnosidase" evidence="1">
    <location>
        <begin position="39"/>
        <end position="999"/>
    </location>
</feature>
<dbReference type="PANTHER" id="PTHR36848">
    <property type="entry name" value="DNA-BINDING PROTEIN (PUTATIVE SECRETED PROTEIN)-RELATED"/>
    <property type="match status" value="1"/>
</dbReference>
<dbReference type="Gene3D" id="2.60.120.260">
    <property type="entry name" value="Galactose-binding domain-like"/>
    <property type="match status" value="1"/>
</dbReference>
<dbReference type="InterPro" id="IPR008979">
    <property type="entry name" value="Galactose-bd-like_sf"/>
</dbReference>
<dbReference type="InterPro" id="IPR006311">
    <property type="entry name" value="TAT_signal"/>
</dbReference>